<keyword evidence="1" id="KW-1133">Transmembrane helix</keyword>
<proteinExistence type="predicted"/>
<evidence type="ECO:0000313" key="2">
    <source>
        <dbReference type="EMBL" id="MBC9785909.1"/>
    </source>
</evidence>
<protein>
    <recommendedName>
        <fullName evidence="4">Holin</fullName>
    </recommendedName>
</protein>
<comment type="caution">
    <text evidence="2">The sequence shown here is derived from an EMBL/GenBank/DDBJ whole genome shotgun (WGS) entry which is preliminary data.</text>
</comment>
<reference evidence="2 3" key="1">
    <citation type="submission" date="2020-07" db="EMBL/GenBank/DDBJ databases">
        <title>Draft whole-genome sequence of Heliobacterium chlorum DSM 3682, type strain.</title>
        <authorList>
            <person name="Kyndt J.A."/>
            <person name="Meyer T.E."/>
            <person name="Imhoff J.F."/>
        </authorList>
    </citation>
    <scope>NUCLEOTIDE SEQUENCE [LARGE SCALE GENOMIC DNA]</scope>
    <source>
        <strain evidence="2 3">DSM 3682</strain>
    </source>
</reference>
<evidence type="ECO:0000313" key="3">
    <source>
        <dbReference type="Proteomes" id="UP000617402"/>
    </source>
</evidence>
<feature type="transmembrane region" description="Helical" evidence="1">
    <location>
        <begin position="26"/>
        <end position="45"/>
    </location>
</feature>
<dbReference type="Proteomes" id="UP000617402">
    <property type="component" value="Unassembled WGS sequence"/>
</dbReference>
<keyword evidence="3" id="KW-1185">Reference proteome</keyword>
<keyword evidence="1" id="KW-0472">Membrane</keyword>
<evidence type="ECO:0000256" key="1">
    <source>
        <dbReference type="SAM" id="Phobius"/>
    </source>
</evidence>
<keyword evidence="1" id="KW-0812">Transmembrane</keyword>
<sequence length="75" mass="7862">MFDSTIIVGLIVALGQLAKSYMEHKYIPALSLVLGVIAGLFLIPADTIQTGIVNGLMAGLSACGLYDVSKSIHVE</sequence>
<accession>A0ABR7T556</accession>
<dbReference type="RefSeq" id="WP_188041343.1">
    <property type="nucleotide sequence ID" value="NZ_JACVHF010000021.1"/>
</dbReference>
<name>A0ABR7T556_HELCL</name>
<gene>
    <name evidence="2" type="ORF">H1S01_15595</name>
</gene>
<organism evidence="2 3">
    <name type="scientific">Heliobacterium chlorum</name>
    <dbReference type="NCBI Taxonomy" id="2698"/>
    <lineage>
        <taxon>Bacteria</taxon>
        <taxon>Bacillati</taxon>
        <taxon>Bacillota</taxon>
        <taxon>Clostridia</taxon>
        <taxon>Eubacteriales</taxon>
        <taxon>Heliobacteriaceae</taxon>
        <taxon>Heliobacterium</taxon>
    </lineage>
</organism>
<dbReference type="EMBL" id="JACVHF010000021">
    <property type="protein sequence ID" value="MBC9785909.1"/>
    <property type="molecule type" value="Genomic_DNA"/>
</dbReference>
<evidence type="ECO:0008006" key="4">
    <source>
        <dbReference type="Google" id="ProtNLM"/>
    </source>
</evidence>